<dbReference type="InterPro" id="IPR002197">
    <property type="entry name" value="HTH_Fis"/>
</dbReference>
<keyword evidence="12 15" id="KW-0804">Transcription</keyword>
<evidence type="ECO:0000256" key="14">
    <source>
        <dbReference type="PROSITE-ProRule" id="PRU00169"/>
    </source>
</evidence>
<evidence type="ECO:0000256" key="5">
    <source>
        <dbReference type="ARBA" id="ARBA00022553"/>
    </source>
</evidence>
<dbReference type="InterPro" id="IPR003593">
    <property type="entry name" value="AAA+_ATPase"/>
</dbReference>
<dbReference type="Gene3D" id="1.10.8.60">
    <property type="match status" value="1"/>
</dbReference>
<dbReference type="AlphaFoldDB" id="A0A917GKL4"/>
<accession>A0A917GKL4</accession>
<feature type="domain" description="Response regulatory" evidence="17">
    <location>
        <begin position="6"/>
        <end position="120"/>
    </location>
</feature>
<dbReference type="PROSITE" id="PS00676">
    <property type="entry name" value="SIGMA54_INTERACT_2"/>
    <property type="match status" value="1"/>
</dbReference>
<dbReference type="SUPFAM" id="SSF46689">
    <property type="entry name" value="Homeodomain-like"/>
    <property type="match status" value="1"/>
</dbReference>
<evidence type="ECO:0000256" key="15">
    <source>
        <dbReference type="RuleBase" id="RU365013"/>
    </source>
</evidence>
<keyword evidence="3 15" id="KW-0963">Cytoplasm</keyword>
<dbReference type="GO" id="GO:0006355">
    <property type="term" value="P:regulation of DNA-templated transcription"/>
    <property type="evidence" value="ECO:0007669"/>
    <property type="project" value="InterPro"/>
</dbReference>
<evidence type="ECO:0000256" key="1">
    <source>
        <dbReference type="ARBA" id="ARBA00004496"/>
    </source>
</evidence>
<organism evidence="18 19">
    <name type="scientific">Pseudohongiella nitratireducens</name>
    <dbReference type="NCBI Taxonomy" id="1768907"/>
    <lineage>
        <taxon>Bacteria</taxon>
        <taxon>Pseudomonadati</taxon>
        <taxon>Pseudomonadota</taxon>
        <taxon>Gammaproteobacteria</taxon>
        <taxon>Pseudomonadales</taxon>
        <taxon>Pseudohongiellaceae</taxon>
        <taxon>Pseudohongiella</taxon>
    </lineage>
</organism>
<comment type="subcellular location">
    <subcellularLocation>
        <location evidence="1 15">Cytoplasm</location>
    </subcellularLocation>
</comment>
<dbReference type="PRINTS" id="PR01590">
    <property type="entry name" value="HTHFIS"/>
</dbReference>
<evidence type="ECO:0000259" key="17">
    <source>
        <dbReference type="PROSITE" id="PS50110"/>
    </source>
</evidence>
<dbReference type="PROSITE" id="PS50110">
    <property type="entry name" value="RESPONSE_REGULATORY"/>
    <property type="match status" value="1"/>
</dbReference>
<dbReference type="FunFam" id="1.10.10.60:FF:000088">
    <property type="entry name" value="DNA-binding transcriptional regulator NtrC"/>
    <property type="match status" value="1"/>
</dbReference>
<dbReference type="Pfam" id="PF00158">
    <property type="entry name" value="Sigma54_activat"/>
    <property type="match status" value="1"/>
</dbReference>
<evidence type="ECO:0000259" key="16">
    <source>
        <dbReference type="PROSITE" id="PS50045"/>
    </source>
</evidence>
<evidence type="ECO:0000256" key="6">
    <source>
        <dbReference type="ARBA" id="ARBA00022741"/>
    </source>
</evidence>
<evidence type="ECO:0000256" key="12">
    <source>
        <dbReference type="ARBA" id="ARBA00023163"/>
    </source>
</evidence>
<feature type="domain" description="Sigma-54 factor interaction" evidence="16">
    <location>
        <begin position="141"/>
        <end position="370"/>
    </location>
</feature>
<dbReference type="Gene3D" id="1.10.10.60">
    <property type="entry name" value="Homeodomain-like"/>
    <property type="match status" value="1"/>
</dbReference>
<evidence type="ECO:0000256" key="9">
    <source>
        <dbReference type="ARBA" id="ARBA00023015"/>
    </source>
</evidence>
<reference evidence="18" key="1">
    <citation type="journal article" date="2014" name="Int. J. Syst. Evol. Microbiol.">
        <title>Complete genome sequence of Corynebacterium casei LMG S-19264T (=DSM 44701T), isolated from a smear-ripened cheese.</title>
        <authorList>
            <consortium name="US DOE Joint Genome Institute (JGI-PGF)"/>
            <person name="Walter F."/>
            <person name="Albersmeier A."/>
            <person name="Kalinowski J."/>
            <person name="Ruckert C."/>
        </authorList>
    </citation>
    <scope>NUCLEOTIDE SEQUENCE</scope>
    <source>
        <strain evidence="18">CGMCC 1.15425</strain>
    </source>
</reference>
<dbReference type="FunFam" id="1.10.8.60:FF:000014">
    <property type="entry name" value="DNA-binding transcriptional regulator NtrC"/>
    <property type="match status" value="1"/>
</dbReference>
<dbReference type="InterPro" id="IPR009057">
    <property type="entry name" value="Homeodomain-like_sf"/>
</dbReference>
<dbReference type="Pfam" id="PF25601">
    <property type="entry name" value="AAA_lid_14"/>
    <property type="match status" value="1"/>
</dbReference>
<dbReference type="CDD" id="cd19919">
    <property type="entry name" value="REC_NtrC"/>
    <property type="match status" value="1"/>
</dbReference>
<keyword evidence="5 14" id="KW-0597">Phosphoprotein</keyword>
<dbReference type="NCBIfam" id="TIGR01818">
    <property type="entry name" value="ntrC"/>
    <property type="match status" value="1"/>
</dbReference>
<dbReference type="GO" id="GO:0005737">
    <property type="term" value="C:cytoplasm"/>
    <property type="evidence" value="ECO:0007669"/>
    <property type="project" value="UniProtKB-SubCell"/>
</dbReference>
<dbReference type="PROSITE" id="PS00688">
    <property type="entry name" value="SIGMA54_INTERACT_3"/>
    <property type="match status" value="1"/>
</dbReference>
<keyword evidence="11 15" id="KW-0010">Activator</keyword>
<dbReference type="FunFam" id="3.40.50.300:FF:000006">
    <property type="entry name" value="DNA-binding transcriptional regulator NtrC"/>
    <property type="match status" value="1"/>
</dbReference>
<name>A0A917GKL4_9GAMM</name>
<dbReference type="InterPro" id="IPR025943">
    <property type="entry name" value="Sigma_54_int_dom_ATP-bd_2"/>
</dbReference>
<dbReference type="OrthoDB" id="9804019at2"/>
<evidence type="ECO:0000256" key="8">
    <source>
        <dbReference type="ARBA" id="ARBA00023012"/>
    </source>
</evidence>
<keyword evidence="10 15" id="KW-0238">DNA-binding</keyword>
<evidence type="ECO:0000256" key="11">
    <source>
        <dbReference type="ARBA" id="ARBA00023159"/>
    </source>
</evidence>
<protein>
    <recommendedName>
        <fullName evidence="2 15">DNA-binding transcriptional regulator NtrC</fullName>
    </recommendedName>
    <alternativeName>
        <fullName evidence="15">Nitrogen regulation protein NR(I)</fullName>
    </alternativeName>
</protein>
<dbReference type="InterPro" id="IPR002078">
    <property type="entry name" value="Sigma_54_int"/>
</dbReference>
<dbReference type="GO" id="GO:0043565">
    <property type="term" value="F:sequence-specific DNA binding"/>
    <property type="evidence" value="ECO:0007669"/>
    <property type="project" value="InterPro"/>
</dbReference>
<dbReference type="SUPFAM" id="SSF52540">
    <property type="entry name" value="P-loop containing nucleoside triphosphate hydrolases"/>
    <property type="match status" value="1"/>
</dbReference>
<keyword evidence="7 15" id="KW-0067">ATP-binding</keyword>
<dbReference type="Proteomes" id="UP000627715">
    <property type="component" value="Unassembled WGS sequence"/>
</dbReference>
<sequence>MIKQNTVWVLDDDKSIRWVLEKSLNRAGVTTQTFDNGDDLLYKLEKERPDAIISDIRMPGINGLDLLSTVHEQHPLLPVIIMTAHSDLDSAVSSYSRGAFEYLPKPFDIEEAVAMAQRALEHAREQHEEVPQPVLETSTEIIGEAPAMQEVFRAIGRLSQSNITVLINGESGTGKELVAHALHKHGPRKSQQFIALNVAAIPKDLIESELFGHEKGAFTGATAHRTGRFEQANGGTLFLDEIGDMPADTQTRLLRVLSDGEFYRVGGTTPIKVDVRIIAATHQNLEKLVQQHLFREDLFHRLNVIRIHIPRLRDRREDIPRLAQHFLVKAAEELEVETKVLRSETEKYITSLHWPGNVRQLENFCRWITVMASSREVRIDDLPPELIEQQTQGNGDRSWTQLLEEWADQELSLGHSSILDQATPAFERTMIQIALKHTLGRRRDAALLLGWGRNTLTRKIKELDIDTSDSETEED</sequence>
<dbReference type="PROSITE" id="PS00675">
    <property type="entry name" value="SIGMA54_INTERACT_1"/>
    <property type="match status" value="1"/>
</dbReference>
<dbReference type="PROSITE" id="PS50045">
    <property type="entry name" value="SIGMA54_INTERACT_4"/>
    <property type="match status" value="1"/>
</dbReference>
<dbReference type="InterPro" id="IPR011006">
    <property type="entry name" value="CheY-like_superfamily"/>
</dbReference>
<feature type="modified residue" description="4-aspartylphosphate" evidence="14">
    <location>
        <position position="55"/>
    </location>
</feature>
<dbReference type="Gene3D" id="3.40.50.2300">
    <property type="match status" value="1"/>
</dbReference>
<dbReference type="InterPro" id="IPR001789">
    <property type="entry name" value="Sig_transdc_resp-reg_receiver"/>
</dbReference>
<evidence type="ECO:0000256" key="13">
    <source>
        <dbReference type="ARBA" id="ARBA00023231"/>
    </source>
</evidence>
<evidence type="ECO:0000256" key="7">
    <source>
        <dbReference type="ARBA" id="ARBA00022840"/>
    </source>
</evidence>
<keyword evidence="9 15" id="KW-0805">Transcription regulation</keyword>
<proteinExistence type="predicted"/>
<evidence type="ECO:0000256" key="4">
    <source>
        <dbReference type="ARBA" id="ARBA00022491"/>
    </source>
</evidence>
<dbReference type="GO" id="GO:0005524">
    <property type="term" value="F:ATP binding"/>
    <property type="evidence" value="ECO:0007669"/>
    <property type="project" value="UniProtKB-KW"/>
</dbReference>
<evidence type="ECO:0000256" key="10">
    <source>
        <dbReference type="ARBA" id="ARBA00023125"/>
    </source>
</evidence>
<dbReference type="CDD" id="cd00009">
    <property type="entry name" value="AAA"/>
    <property type="match status" value="1"/>
</dbReference>
<dbReference type="PANTHER" id="PTHR32071:SF95">
    <property type="entry name" value="DNA-BINDING TRANSCRIPTIONAL REGULATOR NTRC"/>
    <property type="match status" value="1"/>
</dbReference>
<evidence type="ECO:0000256" key="3">
    <source>
        <dbReference type="ARBA" id="ARBA00022490"/>
    </source>
</evidence>
<dbReference type="InterPro" id="IPR010114">
    <property type="entry name" value="Transcript_reg_NtrC"/>
</dbReference>
<dbReference type="Pfam" id="PF00072">
    <property type="entry name" value="Response_reg"/>
    <property type="match status" value="1"/>
</dbReference>
<dbReference type="Gene3D" id="3.40.50.300">
    <property type="entry name" value="P-loop containing nucleotide triphosphate hydrolases"/>
    <property type="match status" value="1"/>
</dbReference>
<dbReference type="SMART" id="SM00448">
    <property type="entry name" value="REC"/>
    <property type="match status" value="1"/>
</dbReference>
<keyword evidence="13 15" id="KW-0535">Nitrogen fixation</keyword>
<dbReference type="Pfam" id="PF02954">
    <property type="entry name" value="HTH_8"/>
    <property type="match status" value="1"/>
</dbReference>
<comment type="function">
    <text evidence="15">Member of the two-component regulatory system NtrB/NtrC, which controls expression of the nitrogen-regulated (ntr) genes in response to nitrogen limitation. Phosphorylated NtrC binds directly to DNA and stimulates the formation of open promoter-sigma54-RNA polymerase complexes.</text>
</comment>
<gene>
    <name evidence="15" type="primary">ntrC</name>
    <name evidence="18" type="ORF">GCM10011403_03670</name>
</gene>
<evidence type="ECO:0000313" key="18">
    <source>
        <dbReference type="EMBL" id="GGG49811.1"/>
    </source>
</evidence>
<dbReference type="PANTHER" id="PTHR32071">
    <property type="entry name" value="TRANSCRIPTIONAL REGULATORY PROTEIN"/>
    <property type="match status" value="1"/>
</dbReference>
<evidence type="ECO:0000313" key="19">
    <source>
        <dbReference type="Proteomes" id="UP000627715"/>
    </source>
</evidence>
<keyword evidence="6 15" id="KW-0547">Nucleotide-binding</keyword>
<dbReference type="InterPro" id="IPR025944">
    <property type="entry name" value="Sigma_54_int_dom_CS"/>
</dbReference>
<dbReference type="InterPro" id="IPR025662">
    <property type="entry name" value="Sigma_54_int_dom_ATP-bd_1"/>
</dbReference>
<dbReference type="GO" id="GO:0006808">
    <property type="term" value="P:regulation of nitrogen utilization"/>
    <property type="evidence" value="ECO:0007669"/>
    <property type="project" value="UniProtKB-UniRule"/>
</dbReference>
<dbReference type="InterPro" id="IPR058031">
    <property type="entry name" value="AAA_lid_NorR"/>
</dbReference>
<comment type="caution">
    <text evidence="18">The sequence shown here is derived from an EMBL/GenBank/DDBJ whole genome shotgun (WGS) entry which is preliminary data.</text>
</comment>
<evidence type="ECO:0000256" key="2">
    <source>
        <dbReference type="ARBA" id="ARBA00019059"/>
    </source>
</evidence>
<keyword evidence="4 15" id="KW-0678">Repressor</keyword>
<dbReference type="SUPFAM" id="SSF52172">
    <property type="entry name" value="CheY-like"/>
    <property type="match status" value="1"/>
</dbReference>
<dbReference type="GO" id="GO:0000156">
    <property type="term" value="F:phosphorelay response regulator activity"/>
    <property type="evidence" value="ECO:0007669"/>
    <property type="project" value="UniProtKB-UniRule"/>
</dbReference>
<dbReference type="FunFam" id="3.40.50.2300:FF:000018">
    <property type="entry name" value="DNA-binding transcriptional regulator NtrC"/>
    <property type="match status" value="1"/>
</dbReference>
<dbReference type="EMBL" id="BMIY01000002">
    <property type="protein sequence ID" value="GGG49811.1"/>
    <property type="molecule type" value="Genomic_DNA"/>
</dbReference>
<dbReference type="RefSeq" id="WP_068812028.1">
    <property type="nucleotide sequence ID" value="NZ_BMIY01000002.1"/>
</dbReference>
<keyword evidence="8 15" id="KW-0902">Two-component regulatory system</keyword>
<reference evidence="18" key="2">
    <citation type="submission" date="2020-09" db="EMBL/GenBank/DDBJ databases">
        <authorList>
            <person name="Sun Q."/>
            <person name="Zhou Y."/>
        </authorList>
    </citation>
    <scope>NUCLEOTIDE SEQUENCE</scope>
    <source>
        <strain evidence="18">CGMCC 1.15425</strain>
    </source>
</reference>
<keyword evidence="19" id="KW-1185">Reference proteome</keyword>
<dbReference type="SMART" id="SM00382">
    <property type="entry name" value="AAA"/>
    <property type="match status" value="1"/>
</dbReference>
<dbReference type="NCBIfam" id="NF008176">
    <property type="entry name" value="PRK10923.1"/>
    <property type="match status" value="1"/>
</dbReference>
<dbReference type="InterPro" id="IPR027417">
    <property type="entry name" value="P-loop_NTPase"/>
</dbReference>